<keyword evidence="11" id="KW-0408">Iron</keyword>
<evidence type="ECO:0000256" key="10">
    <source>
        <dbReference type="ARBA" id="ARBA00023163"/>
    </source>
</evidence>
<evidence type="ECO:0000256" key="4">
    <source>
        <dbReference type="ARBA" id="ARBA00022490"/>
    </source>
</evidence>
<dbReference type="EMBL" id="PDZR01000001">
    <property type="protein sequence ID" value="PNG27703.1"/>
    <property type="molecule type" value="Genomic_DNA"/>
</dbReference>
<keyword evidence="10 11" id="KW-0804">Transcription</keyword>
<dbReference type="GO" id="GO:0045892">
    <property type="term" value="P:negative regulation of DNA-templated transcription"/>
    <property type="evidence" value="ECO:0007669"/>
    <property type="project" value="TreeGrafter"/>
</dbReference>
<comment type="caution">
    <text evidence="12">The sequence shown here is derived from an EMBL/GenBank/DDBJ whole genome shotgun (WGS) entry which is preliminary data.</text>
</comment>
<evidence type="ECO:0000313" key="13">
    <source>
        <dbReference type="Proteomes" id="UP000236286"/>
    </source>
</evidence>
<evidence type="ECO:0000256" key="1">
    <source>
        <dbReference type="ARBA" id="ARBA00004496"/>
    </source>
</evidence>
<keyword evidence="8 11" id="KW-0805">Transcription regulation</keyword>
<keyword evidence="9 11" id="KW-0238">DNA-binding</keyword>
<comment type="subunit">
    <text evidence="11">Homodimer.</text>
</comment>
<dbReference type="SUPFAM" id="SSF46785">
    <property type="entry name" value="Winged helix' DNA-binding domain"/>
    <property type="match status" value="1"/>
</dbReference>
<evidence type="ECO:0000256" key="7">
    <source>
        <dbReference type="ARBA" id="ARBA00022833"/>
    </source>
</evidence>
<evidence type="ECO:0000256" key="11">
    <source>
        <dbReference type="RuleBase" id="RU364037"/>
    </source>
</evidence>
<proteinExistence type="inferred from homology"/>
<dbReference type="GO" id="GO:1900376">
    <property type="term" value="P:regulation of secondary metabolite biosynthetic process"/>
    <property type="evidence" value="ECO:0007669"/>
    <property type="project" value="TreeGrafter"/>
</dbReference>
<reference evidence="12 13" key="1">
    <citation type="submission" date="2017-10" db="EMBL/GenBank/DDBJ databases">
        <title>Genome announcement of Methylocella silvestris TVC from permafrost.</title>
        <authorList>
            <person name="Wang J."/>
            <person name="Geng K."/>
            <person name="Ul-Haque F."/>
            <person name="Crombie A.T."/>
            <person name="Street L.E."/>
            <person name="Wookey P.A."/>
            <person name="Murrell J.C."/>
            <person name="Pratscher J."/>
        </authorList>
    </citation>
    <scope>NUCLEOTIDE SEQUENCE [LARGE SCALE GENOMIC DNA]</scope>
    <source>
        <strain evidence="12 13">TVC</strain>
    </source>
</reference>
<gene>
    <name evidence="11" type="primary">fur</name>
    <name evidence="12" type="ORF">CR492_01985</name>
</gene>
<dbReference type="AlphaFoldDB" id="A0A2J7TLQ8"/>
<evidence type="ECO:0000256" key="3">
    <source>
        <dbReference type="ARBA" id="ARBA00020910"/>
    </source>
</evidence>
<dbReference type="Pfam" id="PF01475">
    <property type="entry name" value="FUR"/>
    <property type="match status" value="1"/>
</dbReference>
<name>A0A2J7TLQ8_METSI</name>
<dbReference type="CDD" id="cd07153">
    <property type="entry name" value="Fur_like"/>
    <property type="match status" value="1"/>
</dbReference>
<comment type="subcellular location">
    <subcellularLocation>
        <location evidence="1 11">Cytoplasm</location>
    </subcellularLocation>
</comment>
<dbReference type="Gene3D" id="1.10.10.10">
    <property type="entry name" value="Winged helix-like DNA-binding domain superfamily/Winged helix DNA-binding domain"/>
    <property type="match status" value="1"/>
</dbReference>
<keyword evidence="6 11" id="KW-0479">Metal-binding</keyword>
<evidence type="ECO:0000256" key="9">
    <source>
        <dbReference type="ARBA" id="ARBA00023125"/>
    </source>
</evidence>
<keyword evidence="5 11" id="KW-0678">Repressor</keyword>
<dbReference type="Proteomes" id="UP000236286">
    <property type="component" value="Unassembled WGS sequence"/>
</dbReference>
<keyword evidence="4 11" id="KW-0963">Cytoplasm</keyword>
<organism evidence="12 13">
    <name type="scientific">Methylocella silvestris</name>
    <dbReference type="NCBI Taxonomy" id="199596"/>
    <lineage>
        <taxon>Bacteria</taxon>
        <taxon>Pseudomonadati</taxon>
        <taxon>Pseudomonadota</taxon>
        <taxon>Alphaproteobacteria</taxon>
        <taxon>Hyphomicrobiales</taxon>
        <taxon>Beijerinckiaceae</taxon>
        <taxon>Methylocella</taxon>
    </lineage>
</organism>
<evidence type="ECO:0000313" key="12">
    <source>
        <dbReference type="EMBL" id="PNG27703.1"/>
    </source>
</evidence>
<protein>
    <recommendedName>
        <fullName evidence="3 11">Ferric uptake regulation protein</fullName>
    </recommendedName>
</protein>
<dbReference type="GO" id="GO:0003700">
    <property type="term" value="F:DNA-binding transcription factor activity"/>
    <property type="evidence" value="ECO:0007669"/>
    <property type="project" value="UniProtKB-UniRule"/>
</dbReference>
<dbReference type="OrthoDB" id="9800477at2"/>
<comment type="similarity">
    <text evidence="2 11">Belongs to the Fur family.</text>
</comment>
<dbReference type="InterPro" id="IPR036390">
    <property type="entry name" value="WH_DNA-bd_sf"/>
</dbReference>
<evidence type="ECO:0000256" key="8">
    <source>
        <dbReference type="ARBA" id="ARBA00023015"/>
    </source>
</evidence>
<accession>A0A2J7TLQ8</accession>
<dbReference type="GO" id="GO:0008270">
    <property type="term" value="F:zinc ion binding"/>
    <property type="evidence" value="ECO:0007669"/>
    <property type="project" value="TreeGrafter"/>
</dbReference>
<dbReference type="InterPro" id="IPR002481">
    <property type="entry name" value="FUR"/>
</dbReference>
<evidence type="ECO:0000256" key="6">
    <source>
        <dbReference type="ARBA" id="ARBA00022723"/>
    </source>
</evidence>
<keyword evidence="7 11" id="KW-0862">Zinc</keyword>
<dbReference type="NCBIfam" id="NF045677">
    <property type="entry name" value="FeRespRegIrr"/>
    <property type="match status" value="1"/>
</dbReference>
<dbReference type="GO" id="GO:0000976">
    <property type="term" value="F:transcription cis-regulatory region binding"/>
    <property type="evidence" value="ECO:0007669"/>
    <property type="project" value="TreeGrafter"/>
</dbReference>
<evidence type="ECO:0000256" key="5">
    <source>
        <dbReference type="ARBA" id="ARBA00022491"/>
    </source>
</evidence>
<dbReference type="GO" id="GO:0005737">
    <property type="term" value="C:cytoplasm"/>
    <property type="evidence" value="ECO:0007669"/>
    <property type="project" value="UniProtKB-SubCell"/>
</dbReference>
<dbReference type="PANTHER" id="PTHR33202">
    <property type="entry name" value="ZINC UPTAKE REGULATION PROTEIN"/>
    <property type="match status" value="1"/>
</dbReference>
<sequence>MTSQATSQPYGGSEFAPKGRDFQAAMRAKLRAAGLRPTRQRLTLVALLFANGDCHVTAETLHARSKQARPPISLATVYNALNQFTEAGLLREIAVQGSRTWYDTNTGPHYHFLLENEEDLLDIPPEAVGVLGLPQPPEGMEIISADLIIRVRKIDPRR</sequence>
<dbReference type="FunFam" id="1.10.10.10:FF:000007">
    <property type="entry name" value="Ferric uptake regulation protein"/>
    <property type="match status" value="1"/>
</dbReference>
<dbReference type="InterPro" id="IPR036388">
    <property type="entry name" value="WH-like_DNA-bd_sf"/>
</dbReference>
<dbReference type="PANTHER" id="PTHR33202:SF7">
    <property type="entry name" value="FERRIC UPTAKE REGULATION PROTEIN"/>
    <property type="match status" value="1"/>
</dbReference>
<evidence type="ECO:0000256" key="2">
    <source>
        <dbReference type="ARBA" id="ARBA00007957"/>
    </source>
</evidence>
<dbReference type="NCBIfam" id="NF045678">
    <property type="entry name" value="TransRegIrrA"/>
    <property type="match status" value="1"/>
</dbReference>